<organism evidence="2 3">
    <name type="scientific">Shewanella sediminis (strain HAW-EB3)</name>
    <dbReference type="NCBI Taxonomy" id="425104"/>
    <lineage>
        <taxon>Bacteria</taxon>
        <taxon>Pseudomonadati</taxon>
        <taxon>Pseudomonadota</taxon>
        <taxon>Gammaproteobacteria</taxon>
        <taxon>Alteromonadales</taxon>
        <taxon>Shewanellaceae</taxon>
        <taxon>Shewanella</taxon>
    </lineage>
</organism>
<reference evidence="2 3" key="1">
    <citation type="submission" date="2007-08" db="EMBL/GenBank/DDBJ databases">
        <title>Complete sequence of Shewanella sediminis HAW-EB3.</title>
        <authorList>
            <consortium name="US DOE Joint Genome Institute"/>
            <person name="Copeland A."/>
            <person name="Lucas S."/>
            <person name="Lapidus A."/>
            <person name="Barry K."/>
            <person name="Glavina del Rio T."/>
            <person name="Dalin E."/>
            <person name="Tice H."/>
            <person name="Pitluck S."/>
            <person name="Chertkov O."/>
            <person name="Brettin T."/>
            <person name="Bruce D."/>
            <person name="Detter J.C."/>
            <person name="Han C."/>
            <person name="Schmutz J."/>
            <person name="Larimer F."/>
            <person name="Land M."/>
            <person name="Hauser L."/>
            <person name="Kyrpides N."/>
            <person name="Kim E."/>
            <person name="Zhao J.-S."/>
            <person name="Richardson P."/>
        </authorList>
    </citation>
    <scope>NUCLEOTIDE SEQUENCE [LARGE SCALE GENOMIC DNA]</scope>
    <source>
        <strain evidence="2 3">HAW-EB3</strain>
    </source>
</reference>
<dbReference type="KEGG" id="sse:Ssed_0755"/>
<dbReference type="HOGENOM" id="CLU_1119558_0_0_6"/>
<dbReference type="RefSeq" id="WP_012141103.1">
    <property type="nucleotide sequence ID" value="NC_009831.1"/>
</dbReference>
<dbReference type="SMART" id="SM00421">
    <property type="entry name" value="HTH_LUXR"/>
    <property type="match status" value="1"/>
</dbReference>
<gene>
    <name evidence="2" type="ordered locus">Ssed_0755</name>
</gene>
<dbReference type="GO" id="GO:0003677">
    <property type="term" value="F:DNA binding"/>
    <property type="evidence" value="ECO:0007669"/>
    <property type="project" value="InterPro"/>
</dbReference>
<dbReference type="Pfam" id="PF00196">
    <property type="entry name" value="GerE"/>
    <property type="match status" value="1"/>
</dbReference>
<dbReference type="InterPro" id="IPR000792">
    <property type="entry name" value="Tscrpt_reg_LuxR_C"/>
</dbReference>
<dbReference type="eggNOG" id="COG2197">
    <property type="taxonomic scope" value="Bacteria"/>
</dbReference>
<proteinExistence type="predicted"/>
<feature type="domain" description="HTH luxR-type" evidence="1">
    <location>
        <begin position="184"/>
        <end position="241"/>
    </location>
</feature>
<keyword evidence="3" id="KW-1185">Reference proteome</keyword>
<name>A8FR93_SHESH</name>
<dbReference type="AlphaFoldDB" id="A8FR93"/>
<accession>A8FR93</accession>
<dbReference type="SUPFAM" id="SSF46894">
    <property type="entry name" value="C-terminal effector domain of the bipartite response regulators"/>
    <property type="match status" value="1"/>
</dbReference>
<sequence>MDKLTPKHADLHHNLVLALNQFGFNGFNFTLSSELAGEISINLSKLEEFSPRVMKREKFTLVSCNRALEIRRYYVSFFADRRESGFTMARKLGATIWDGPDLSKPSGHQLRDFLHQRQVSSVALWLVETSSHWTGYFTLFSNQQYTQLCRNCWENGAEIDALLRLYGEFYSSEFSEKLNPIFNYDIINQKSLNILNLLAEGGSIKEISARQNLSERGICYHVDRMKEILCCHNRYHLVHKAHQLGLLRK</sequence>
<evidence type="ECO:0000313" key="2">
    <source>
        <dbReference type="EMBL" id="ABV35366.1"/>
    </source>
</evidence>
<dbReference type="Proteomes" id="UP000002015">
    <property type="component" value="Chromosome"/>
</dbReference>
<dbReference type="InterPro" id="IPR016032">
    <property type="entry name" value="Sig_transdc_resp-reg_C-effctor"/>
</dbReference>
<protein>
    <recommendedName>
        <fullName evidence="1">HTH luxR-type domain-containing protein</fullName>
    </recommendedName>
</protein>
<evidence type="ECO:0000259" key="1">
    <source>
        <dbReference type="SMART" id="SM00421"/>
    </source>
</evidence>
<evidence type="ECO:0000313" key="3">
    <source>
        <dbReference type="Proteomes" id="UP000002015"/>
    </source>
</evidence>
<dbReference type="GO" id="GO:0006355">
    <property type="term" value="P:regulation of DNA-templated transcription"/>
    <property type="evidence" value="ECO:0007669"/>
    <property type="project" value="InterPro"/>
</dbReference>
<dbReference type="InterPro" id="IPR036388">
    <property type="entry name" value="WH-like_DNA-bd_sf"/>
</dbReference>
<dbReference type="OrthoDB" id="6115007at2"/>
<dbReference type="Gene3D" id="1.10.10.10">
    <property type="entry name" value="Winged helix-like DNA-binding domain superfamily/Winged helix DNA-binding domain"/>
    <property type="match status" value="1"/>
</dbReference>
<dbReference type="EMBL" id="CP000821">
    <property type="protein sequence ID" value="ABV35366.1"/>
    <property type="molecule type" value="Genomic_DNA"/>
</dbReference>